<name>A0ABP1BY37_9BRYO</name>
<sequence length="233" mass="26886">MSTFVKEFVKQHALNKHVPYIIIPDNYNDDRAHDAGDINMTSTTAAPTIRIQIDDFGGRFSMTHYGHSQPLADYFNSNLMVSNFVVVDLTNGNTDVFFYDEQMQGKDVDALCSLRFMYHSNKFKTMFERKQATPKILVVILNNCIGQDKSQLVMQFFALFSITFYTKVVLIYLILGHSHNTTDWIVAWCYNAMKGKNFYTLMAIVEVVNEVKGVNAKFIDHREFQHPCYVGWD</sequence>
<organism evidence="3 4">
    <name type="scientific">Sphagnum jensenii</name>
    <dbReference type="NCBI Taxonomy" id="128206"/>
    <lineage>
        <taxon>Eukaryota</taxon>
        <taxon>Viridiplantae</taxon>
        <taxon>Streptophyta</taxon>
        <taxon>Embryophyta</taxon>
        <taxon>Bryophyta</taxon>
        <taxon>Sphagnophytina</taxon>
        <taxon>Sphagnopsida</taxon>
        <taxon>Sphagnales</taxon>
        <taxon>Sphagnaceae</taxon>
        <taxon>Sphagnum</taxon>
    </lineage>
</organism>
<feature type="domain" description="DUF7869" evidence="2">
    <location>
        <begin position="123"/>
        <end position="210"/>
    </location>
</feature>
<evidence type="ECO:0000313" key="3">
    <source>
        <dbReference type="EMBL" id="CAK9881364.1"/>
    </source>
</evidence>
<evidence type="ECO:0000313" key="4">
    <source>
        <dbReference type="Proteomes" id="UP001497522"/>
    </source>
</evidence>
<dbReference type="InterPro" id="IPR057191">
    <property type="entry name" value="DUF7869"/>
</dbReference>
<gene>
    <name evidence="3" type="ORF">CSSPJE1EN2_LOCUS22720</name>
</gene>
<dbReference type="EMBL" id="OZ023709">
    <property type="protein sequence ID" value="CAK9881364.1"/>
    <property type="molecule type" value="Genomic_DNA"/>
</dbReference>
<dbReference type="Proteomes" id="UP001497522">
    <property type="component" value="Chromosome 8"/>
</dbReference>
<evidence type="ECO:0000256" key="1">
    <source>
        <dbReference type="SAM" id="Phobius"/>
    </source>
</evidence>
<accession>A0ABP1BY37</accession>
<keyword evidence="1" id="KW-0472">Membrane</keyword>
<evidence type="ECO:0000259" key="2">
    <source>
        <dbReference type="Pfam" id="PF25273"/>
    </source>
</evidence>
<keyword evidence="4" id="KW-1185">Reference proteome</keyword>
<keyword evidence="1" id="KW-0812">Transmembrane</keyword>
<reference evidence="3" key="1">
    <citation type="submission" date="2024-03" db="EMBL/GenBank/DDBJ databases">
        <authorList>
            <consortium name="ELIXIR-Norway"/>
            <consortium name="Elixir Norway"/>
        </authorList>
    </citation>
    <scope>NUCLEOTIDE SEQUENCE</scope>
</reference>
<protein>
    <recommendedName>
        <fullName evidence="2">DUF7869 domain-containing protein</fullName>
    </recommendedName>
</protein>
<proteinExistence type="predicted"/>
<feature type="transmembrane region" description="Helical" evidence="1">
    <location>
        <begin position="152"/>
        <end position="175"/>
    </location>
</feature>
<dbReference type="Pfam" id="PF25273">
    <property type="entry name" value="DUF7869"/>
    <property type="match status" value="1"/>
</dbReference>
<keyword evidence="1" id="KW-1133">Transmembrane helix</keyword>